<dbReference type="GO" id="GO:0015086">
    <property type="term" value="F:cadmium ion transmembrane transporter activity"/>
    <property type="evidence" value="ECO:0007669"/>
    <property type="project" value="TreeGrafter"/>
</dbReference>
<comment type="subcellular location">
    <subcellularLocation>
        <location evidence="1">Membrane</location>
        <topology evidence="1">Multi-pass membrane protein</topology>
    </subcellularLocation>
</comment>
<feature type="transmembrane region" description="Helical" evidence="6">
    <location>
        <begin position="247"/>
        <end position="280"/>
    </location>
</feature>
<evidence type="ECO:0000256" key="1">
    <source>
        <dbReference type="ARBA" id="ARBA00004141"/>
    </source>
</evidence>
<dbReference type="GO" id="GO:0005384">
    <property type="term" value="F:manganese ion transmembrane transporter activity"/>
    <property type="evidence" value="ECO:0007669"/>
    <property type="project" value="TreeGrafter"/>
</dbReference>
<sequence length="390" mass="41938">MLADTDAGCLITAAQSGTKWGYTMLLPQLLLIPILYMAQEMTVRLGIVTRKGHGELIRENFGTGWAWLSAVTLAVSAIGALLTEFVGVAGVGELFGMSKWITVPIATLLLVGIAFCGSYRRVEKIGVTIGLAELAFVIAVIMIRPNITQMARGLVTIPWRHSSYIYLLAANVGAVIMPWMIFYQQGAVVDKKLSTTEIPQERRDTLVGTFITQGIMLIFVIAFAATIGNKTNVTSLNTVGDLANALAPFIGGTAANLLIGASILGGALVAALVVALAGTWGITEVLNWKHSLNEPLNRTNIGFYTMYTLAHVIGAILVLANFDLVNIAIGVEVMNALLLPIVLGFLLALEAKVLPEQYQMHGMYKWIVTLLCLLVMAFGVYMVGPTLGIW</sequence>
<protein>
    <submittedName>
        <fullName evidence="7">Manganese transport protein MntH</fullName>
    </submittedName>
</protein>
<evidence type="ECO:0000256" key="4">
    <source>
        <dbReference type="ARBA" id="ARBA00022989"/>
    </source>
</evidence>
<feature type="transmembrane region" description="Helical" evidence="6">
    <location>
        <begin position="205"/>
        <end position="227"/>
    </location>
</feature>
<evidence type="ECO:0000256" key="2">
    <source>
        <dbReference type="ARBA" id="ARBA00022448"/>
    </source>
</evidence>
<keyword evidence="2" id="KW-0813">Transport</keyword>
<dbReference type="AlphaFoldDB" id="A0A837NZX6"/>
<dbReference type="PANTHER" id="PTHR11706">
    <property type="entry name" value="SOLUTE CARRIER PROTEIN FAMILY 11 MEMBER"/>
    <property type="match status" value="1"/>
</dbReference>
<feature type="transmembrane region" description="Helical" evidence="6">
    <location>
        <begin position="301"/>
        <end position="322"/>
    </location>
</feature>
<keyword evidence="3 6" id="KW-0812">Transmembrane</keyword>
<dbReference type="Pfam" id="PF01566">
    <property type="entry name" value="Nramp"/>
    <property type="match status" value="1"/>
</dbReference>
<proteinExistence type="predicted"/>
<reference evidence="7 8" key="1">
    <citation type="submission" date="2015-10" db="EMBL/GenBank/DDBJ databases">
        <title>Resequencing of Lactobacillus plantarum WJL strain genome.</title>
        <authorList>
            <person name="Martino M.E."/>
        </authorList>
    </citation>
    <scope>NUCLEOTIDE SEQUENCE [LARGE SCALE GENOMIC DNA]</scope>
    <source>
        <strain evidence="7 8">WJL</strain>
    </source>
</reference>
<accession>A0A837NZX6</accession>
<dbReference type="GO" id="GO:0034755">
    <property type="term" value="P:iron ion transmembrane transport"/>
    <property type="evidence" value="ECO:0007669"/>
    <property type="project" value="TreeGrafter"/>
</dbReference>
<feature type="transmembrane region" description="Helical" evidence="6">
    <location>
        <begin position="363"/>
        <end position="384"/>
    </location>
</feature>
<feature type="transmembrane region" description="Helical" evidence="6">
    <location>
        <begin position="125"/>
        <end position="143"/>
    </location>
</feature>
<dbReference type="Proteomes" id="UP000050511">
    <property type="component" value="Unassembled WGS sequence"/>
</dbReference>
<evidence type="ECO:0000256" key="3">
    <source>
        <dbReference type="ARBA" id="ARBA00022692"/>
    </source>
</evidence>
<dbReference type="PANTHER" id="PTHR11706:SF33">
    <property type="entry name" value="NATURAL RESISTANCE-ASSOCIATED MACROPHAGE PROTEIN 2"/>
    <property type="match status" value="1"/>
</dbReference>
<evidence type="ECO:0000313" key="8">
    <source>
        <dbReference type="Proteomes" id="UP000050511"/>
    </source>
</evidence>
<dbReference type="InterPro" id="IPR001046">
    <property type="entry name" value="NRAMP_fam"/>
</dbReference>
<feature type="transmembrane region" description="Helical" evidence="6">
    <location>
        <begin position="163"/>
        <end position="184"/>
    </location>
</feature>
<dbReference type="GO" id="GO:0005886">
    <property type="term" value="C:plasma membrane"/>
    <property type="evidence" value="ECO:0007669"/>
    <property type="project" value="TreeGrafter"/>
</dbReference>
<feature type="transmembrane region" description="Helical" evidence="6">
    <location>
        <begin position="100"/>
        <end position="118"/>
    </location>
</feature>
<keyword evidence="5 6" id="KW-0472">Membrane</keyword>
<evidence type="ECO:0000256" key="6">
    <source>
        <dbReference type="SAM" id="Phobius"/>
    </source>
</evidence>
<keyword evidence="4 6" id="KW-1133">Transmembrane helix</keyword>
<feature type="transmembrane region" description="Helical" evidence="6">
    <location>
        <begin position="65"/>
        <end position="88"/>
    </location>
</feature>
<feature type="transmembrane region" description="Helical" evidence="6">
    <location>
        <begin position="328"/>
        <end position="351"/>
    </location>
</feature>
<organism evidence="7 8">
    <name type="scientific">Lactiplantibacillus plantarum WJL</name>
    <dbReference type="NCBI Taxonomy" id="1350466"/>
    <lineage>
        <taxon>Bacteria</taxon>
        <taxon>Bacillati</taxon>
        <taxon>Bacillota</taxon>
        <taxon>Bacilli</taxon>
        <taxon>Lactobacillales</taxon>
        <taxon>Lactobacillaceae</taxon>
        <taxon>Lactiplantibacillus</taxon>
    </lineage>
</organism>
<gene>
    <name evidence="7" type="ORF">WJL_2603</name>
</gene>
<feature type="transmembrane region" description="Helical" evidence="6">
    <location>
        <begin position="20"/>
        <end position="38"/>
    </location>
</feature>
<dbReference type="EMBL" id="LKLZ01000012">
    <property type="protein sequence ID" value="KPN42052.1"/>
    <property type="molecule type" value="Genomic_DNA"/>
</dbReference>
<name>A0A837NZX6_LACPN</name>
<comment type="caution">
    <text evidence="7">The sequence shown here is derived from an EMBL/GenBank/DDBJ whole genome shotgun (WGS) entry which is preliminary data.</text>
</comment>
<evidence type="ECO:0000313" key="7">
    <source>
        <dbReference type="EMBL" id="KPN42052.1"/>
    </source>
</evidence>
<evidence type="ECO:0000256" key="5">
    <source>
        <dbReference type="ARBA" id="ARBA00023136"/>
    </source>
</evidence>